<dbReference type="InterPro" id="IPR023214">
    <property type="entry name" value="HAD_sf"/>
</dbReference>
<evidence type="ECO:0000256" key="3">
    <source>
        <dbReference type="ARBA" id="ARBA00022801"/>
    </source>
</evidence>
<proteinExistence type="inferred from homology"/>
<name>A0AAN8X5T7_HALRR</name>
<keyword evidence="3" id="KW-0378">Hydrolase</keyword>
<evidence type="ECO:0000256" key="4">
    <source>
        <dbReference type="ARBA" id="ARBA00022842"/>
    </source>
</evidence>
<sequence length="212" mass="24895">AAIGSIHPEMHRIVSRNIGEYLIQDHNLVGFFERLKQMGKEIFIITNSPFYFVNAGMSYLLGESWRDYFDVVVASAQKPAFFTDSMRPFRELNEEIHMQTWGPVEKLEKGKIYLEGNLKQLQKLKKWQGQHVLYFGDHPYSDLADVSLNHGWRTGAIIWELDYEIQCLNDDNYKKTSGWLMILQGLIESCQDSEDIECRRLVQEWVEERDQL</sequence>
<dbReference type="GO" id="GO:0046872">
    <property type="term" value="F:metal ion binding"/>
    <property type="evidence" value="ECO:0007669"/>
    <property type="project" value="UniProtKB-KW"/>
</dbReference>
<dbReference type="Gene3D" id="3.40.50.1000">
    <property type="entry name" value="HAD superfamily/HAD-like"/>
    <property type="match status" value="1"/>
</dbReference>
<keyword evidence="6" id="KW-1185">Reference proteome</keyword>
<evidence type="ECO:0000313" key="5">
    <source>
        <dbReference type="EMBL" id="KAK7073469.1"/>
    </source>
</evidence>
<keyword evidence="2" id="KW-0479">Metal-binding</keyword>
<dbReference type="SUPFAM" id="SSF56784">
    <property type="entry name" value="HAD-like"/>
    <property type="match status" value="1"/>
</dbReference>
<dbReference type="GO" id="GO:0008253">
    <property type="term" value="F:5'-nucleotidase activity"/>
    <property type="evidence" value="ECO:0007669"/>
    <property type="project" value="TreeGrafter"/>
</dbReference>
<accession>A0AAN8X5T7</accession>
<dbReference type="InterPro" id="IPR008380">
    <property type="entry name" value="HAD-SF_hydro_IG_5-nucl"/>
</dbReference>
<dbReference type="Pfam" id="PF05761">
    <property type="entry name" value="5_nucleotid"/>
    <property type="match status" value="1"/>
</dbReference>
<comment type="similarity">
    <text evidence="1">Belongs to the 5'(3')-deoxyribonucleotidase family.</text>
</comment>
<organism evidence="5 6">
    <name type="scientific">Halocaridina rubra</name>
    <name type="common">Hawaiian red shrimp</name>
    <dbReference type="NCBI Taxonomy" id="373956"/>
    <lineage>
        <taxon>Eukaryota</taxon>
        <taxon>Metazoa</taxon>
        <taxon>Ecdysozoa</taxon>
        <taxon>Arthropoda</taxon>
        <taxon>Crustacea</taxon>
        <taxon>Multicrustacea</taxon>
        <taxon>Malacostraca</taxon>
        <taxon>Eumalacostraca</taxon>
        <taxon>Eucarida</taxon>
        <taxon>Decapoda</taxon>
        <taxon>Pleocyemata</taxon>
        <taxon>Caridea</taxon>
        <taxon>Atyoidea</taxon>
        <taxon>Atyidae</taxon>
        <taxon>Halocaridina</taxon>
    </lineage>
</organism>
<gene>
    <name evidence="5" type="primary">NT5DC3</name>
    <name evidence="5" type="ORF">SK128_022001</name>
</gene>
<protein>
    <submittedName>
        <fullName evidence="5">5'-nucleotidase domain-containing protein 3</fullName>
    </submittedName>
</protein>
<feature type="non-terminal residue" evidence="5">
    <location>
        <position position="1"/>
    </location>
</feature>
<comment type="caution">
    <text evidence="5">The sequence shown here is derived from an EMBL/GenBank/DDBJ whole genome shotgun (WGS) entry which is preliminary data.</text>
</comment>
<keyword evidence="4" id="KW-0460">Magnesium</keyword>
<feature type="non-terminal residue" evidence="5">
    <location>
        <position position="212"/>
    </location>
</feature>
<dbReference type="InterPro" id="IPR036412">
    <property type="entry name" value="HAD-like_sf"/>
</dbReference>
<evidence type="ECO:0000256" key="1">
    <source>
        <dbReference type="ARBA" id="ARBA00009589"/>
    </source>
</evidence>
<dbReference type="PANTHER" id="PTHR12103:SF12">
    <property type="entry name" value="FI20020P1"/>
    <property type="match status" value="1"/>
</dbReference>
<dbReference type="EMBL" id="JAXCGZ010012747">
    <property type="protein sequence ID" value="KAK7073469.1"/>
    <property type="molecule type" value="Genomic_DNA"/>
</dbReference>
<dbReference type="AlphaFoldDB" id="A0AAN8X5T7"/>
<dbReference type="PANTHER" id="PTHR12103">
    <property type="entry name" value="5'-NUCLEOTIDASE DOMAIN-CONTAINING"/>
    <property type="match status" value="1"/>
</dbReference>
<reference evidence="5 6" key="1">
    <citation type="submission" date="2023-11" db="EMBL/GenBank/DDBJ databases">
        <title>Halocaridina rubra genome assembly.</title>
        <authorList>
            <person name="Smith C."/>
        </authorList>
    </citation>
    <scope>NUCLEOTIDE SEQUENCE [LARGE SCALE GENOMIC DNA]</scope>
    <source>
        <strain evidence="5">EP-1</strain>
        <tissue evidence="5">Whole</tissue>
    </source>
</reference>
<evidence type="ECO:0000313" key="6">
    <source>
        <dbReference type="Proteomes" id="UP001381693"/>
    </source>
</evidence>
<evidence type="ECO:0000256" key="2">
    <source>
        <dbReference type="ARBA" id="ARBA00022723"/>
    </source>
</evidence>
<dbReference type="Proteomes" id="UP001381693">
    <property type="component" value="Unassembled WGS sequence"/>
</dbReference>